<dbReference type="EMBL" id="OV170221">
    <property type="protein sequence ID" value="CAH0714356.1"/>
    <property type="molecule type" value="Genomic_DNA"/>
</dbReference>
<reference evidence="9" key="1">
    <citation type="submission" date="2021-12" db="EMBL/GenBank/DDBJ databases">
        <authorList>
            <person name="Martin H S."/>
        </authorList>
    </citation>
    <scope>NUCLEOTIDE SEQUENCE</scope>
</reference>
<feature type="domain" description="TAFII55 protein conserved region" evidence="8">
    <location>
        <begin position="14"/>
        <end position="174"/>
    </location>
</feature>
<dbReference type="Pfam" id="PF04658">
    <property type="entry name" value="TAFII55_N"/>
    <property type="match status" value="1"/>
</dbReference>
<dbReference type="OrthoDB" id="153872at2759"/>
<evidence type="ECO:0000313" key="10">
    <source>
        <dbReference type="Proteomes" id="UP000838878"/>
    </source>
</evidence>
<dbReference type="InterPro" id="IPR006751">
    <property type="entry name" value="TAFII55_prot_cons_reg"/>
</dbReference>
<dbReference type="Proteomes" id="UP000838878">
    <property type="component" value="Chromosome 1"/>
</dbReference>
<comment type="subcellular location">
    <subcellularLocation>
        <location evidence="1">Nucleus</location>
    </subcellularLocation>
</comment>
<dbReference type="InterPro" id="IPR037817">
    <property type="entry name" value="TAF7"/>
</dbReference>
<evidence type="ECO:0000256" key="1">
    <source>
        <dbReference type="ARBA" id="ARBA00004123"/>
    </source>
</evidence>
<sequence length="381" mass="43904">MSREKREADYPVELESQFIMRMPEEPGKVLGELIKSGENFKNRLSIHIHDDMRHGEVRLDHWLLYAKIVDLPTIVESWKSIDRKSLYKCADICQMMLCKEELDPITEDELPTKNKKKDPLKVDKKYLWPHGITPPTKNVRKRRFRKTLRKKCTEAPEIEKEVKRLLRADNEAVSVTWEVVKEDEGNTSKNEASGPSQKVKIKKESTKAIPSVPNQSSKVEDIFGGALSDSDIEDDNVNIDIDDSRLSAYDEPLSDTNSLHVGESMKATHLVTEFKSEMFDCSLKKSVTHKSSALNEKGTGSSYQVDMIKHQSFSGFNDSSRLQELVTELEELKQRKQRTQVEIFGIENMTLKQRFQDILKSLNKDIVIKEMEYQNLKSQLK</sequence>
<dbReference type="CDD" id="cd08047">
    <property type="entry name" value="TAF7"/>
    <property type="match status" value="1"/>
</dbReference>
<evidence type="ECO:0000256" key="3">
    <source>
        <dbReference type="ARBA" id="ARBA00023015"/>
    </source>
</evidence>
<dbReference type="PANTHER" id="PTHR12228:SF0">
    <property type="entry name" value="TATA-BOX BINDING PROTEIN ASSOCIATED FACTOR 7"/>
    <property type="match status" value="1"/>
</dbReference>
<name>A0A8J9Y4D2_9NEOP</name>
<dbReference type="GO" id="GO:0051123">
    <property type="term" value="P:RNA polymerase II preinitiation complex assembly"/>
    <property type="evidence" value="ECO:0007669"/>
    <property type="project" value="TreeGrafter"/>
</dbReference>
<accession>A0A8J9Y4D2</accession>
<keyword evidence="10" id="KW-1185">Reference proteome</keyword>
<keyword evidence="5" id="KW-0539">Nucleus</keyword>
<organism evidence="9 10">
    <name type="scientific">Brenthis ino</name>
    <name type="common">lesser marbled fritillary</name>
    <dbReference type="NCBI Taxonomy" id="405034"/>
    <lineage>
        <taxon>Eukaryota</taxon>
        <taxon>Metazoa</taxon>
        <taxon>Ecdysozoa</taxon>
        <taxon>Arthropoda</taxon>
        <taxon>Hexapoda</taxon>
        <taxon>Insecta</taxon>
        <taxon>Pterygota</taxon>
        <taxon>Neoptera</taxon>
        <taxon>Endopterygota</taxon>
        <taxon>Lepidoptera</taxon>
        <taxon>Glossata</taxon>
        <taxon>Ditrysia</taxon>
        <taxon>Papilionoidea</taxon>
        <taxon>Nymphalidae</taxon>
        <taxon>Heliconiinae</taxon>
        <taxon>Argynnini</taxon>
        <taxon>Brenthis</taxon>
    </lineage>
</organism>
<feature type="non-terminal residue" evidence="9">
    <location>
        <position position="381"/>
    </location>
</feature>
<feature type="compositionally biased region" description="Polar residues" evidence="7">
    <location>
        <begin position="187"/>
        <end position="196"/>
    </location>
</feature>
<evidence type="ECO:0000256" key="2">
    <source>
        <dbReference type="ARBA" id="ARBA00009368"/>
    </source>
</evidence>
<evidence type="ECO:0000256" key="5">
    <source>
        <dbReference type="ARBA" id="ARBA00023242"/>
    </source>
</evidence>
<comment type="similarity">
    <text evidence="2">Belongs to the TAF7 family.</text>
</comment>
<proteinExistence type="inferred from homology"/>
<feature type="coiled-coil region" evidence="6">
    <location>
        <begin position="319"/>
        <end position="379"/>
    </location>
</feature>
<evidence type="ECO:0000256" key="7">
    <source>
        <dbReference type="SAM" id="MobiDB-lite"/>
    </source>
</evidence>
<dbReference type="AlphaFoldDB" id="A0A8J9Y4D2"/>
<keyword evidence="3" id="KW-0805">Transcription regulation</keyword>
<dbReference type="GO" id="GO:0016251">
    <property type="term" value="F:RNA polymerase II general transcription initiation factor activity"/>
    <property type="evidence" value="ECO:0007669"/>
    <property type="project" value="TreeGrafter"/>
</dbReference>
<evidence type="ECO:0000313" key="9">
    <source>
        <dbReference type="EMBL" id="CAH0714356.1"/>
    </source>
</evidence>
<evidence type="ECO:0000256" key="6">
    <source>
        <dbReference type="SAM" id="Coils"/>
    </source>
</evidence>
<keyword evidence="6" id="KW-0175">Coiled coil</keyword>
<dbReference type="SMART" id="SM01370">
    <property type="entry name" value="TAFII55_N"/>
    <property type="match status" value="1"/>
</dbReference>
<feature type="region of interest" description="Disordered" evidence="7">
    <location>
        <begin position="182"/>
        <end position="215"/>
    </location>
</feature>
<evidence type="ECO:0000259" key="8">
    <source>
        <dbReference type="SMART" id="SM01370"/>
    </source>
</evidence>
<evidence type="ECO:0000256" key="4">
    <source>
        <dbReference type="ARBA" id="ARBA00023163"/>
    </source>
</evidence>
<dbReference type="GO" id="GO:0005669">
    <property type="term" value="C:transcription factor TFIID complex"/>
    <property type="evidence" value="ECO:0007669"/>
    <property type="project" value="InterPro"/>
</dbReference>
<keyword evidence="4" id="KW-0804">Transcription</keyword>
<gene>
    <name evidence="9" type="ORF">BINO364_LOCUS1416</name>
</gene>
<protein>
    <recommendedName>
        <fullName evidence="8">TAFII55 protein conserved region domain-containing protein</fullName>
    </recommendedName>
</protein>
<dbReference type="PANTHER" id="PTHR12228">
    <property type="entry name" value="TRANSCRIPTION INITIATION FACTOR TFIID 55 KD SUBUNIT-RELATED"/>
    <property type="match status" value="1"/>
</dbReference>